<evidence type="ECO:0000313" key="2">
    <source>
        <dbReference type="EMBL" id="MFD1399271.1"/>
    </source>
</evidence>
<dbReference type="InterPro" id="IPR052537">
    <property type="entry name" value="Extradiol_RC_dioxygenase"/>
</dbReference>
<dbReference type="Gene3D" id="3.10.180.10">
    <property type="entry name" value="2,3-Dihydroxybiphenyl 1,2-Dioxygenase, domain 1"/>
    <property type="match status" value="2"/>
</dbReference>
<protein>
    <submittedName>
        <fullName evidence="2">VOC family protein</fullName>
    </submittedName>
</protein>
<name>A0ABW4BH00_9LACO</name>
<comment type="caution">
    <text evidence="2">The sequence shown here is derived from an EMBL/GenBank/DDBJ whole genome shotgun (WGS) entry which is preliminary data.</text>
</comment>
<dbReference type="InterPro" id="IPR029068">
    <property type="entry name" value="Glyas_Bleomycin-R_OHBP_Dase"/>
</dbReference>
<dbReference type="SUPFAM" id="SSF54593">
    <property type="entry name" value="Glyoxalase/Bleomycin resistance protein/Dihydroxybiphenyl dioxygenase"/>
    <property type="match status" value="1"/>
</dbReference>
<dbReference type="RefSeq" id="WP_204118090.1">
    <property type="nucleotide sequence ID" value="NZ_BOLV01000002.1"/>
</dbReference>
<dbReference type="EMBL" id="JBHTOA010000031">
    <property type="protein sequence ID" value="MFD1399271.1"/>
    <property type="molecule type" value="Genomic_DNA"/>
</dbReference>
<gene>
    <name evidence="2" type="ORF">ACFQ41_08100</name>
</gene>
<organism evidence="2 3">
    <name type="scientific">Lacticaseibacillus suilingensis</name>
    <dbReference type="NCBI Taxonomy" id="2799577"/>
    <lineage>
        <taxon>Bacteria</taxon>
        <taxon>Bacillati</taxon>
        <taxon>Bacillota</taxon>
        <taxon>Bacilli</taxon>
        <taxon>Lactobacillales</taxon>
        <taxon>Lactobacillaceae</taxon>
        <taxon>Lacticaseibacillus</taxon>
    </lineage>
</organism>
<dbReference type="Proteomes" id="UP001597199">
    <property type="component" value="Unassembled WGS sequence"/>
</dbReference>
<proteinExistence type="predicted"/>
<reference evidence="3" key="1">
    <citation type="journal article" date="2019" name="Int. J. Syst. Evol. Microbiol.">
        <title>The Global Catalogue of Microorganisms (GCM) 10K type strain sequencing project: providing services to taxonomists for standard genome sequencing and annotation.</title>
        <authorList>
            <consortium name="The Broad Institute Genomics Platform"/>
            <consortium name="The Broad Institute Genome Sequencing Center for Infectious Disease"/>
            <person name="Wu L."/>
            <person name="Ma J."/>
        </authorList>
    </citation>
    <scope>NUCLEOTIDE SEQUENCE [LARGE SCALE GENOMIC DNA]</scope>
    <source>
        <strain evidence="3">CCM 9110</strain>
    </source>
</reference>
<dbReference type="InterPro" id="IPR004360">
    <property type="entry name" value="Glyas_Fos-R_dOase_dom"/>
</dbReference>
<feature type="domain" description="VOC" evidence="1">
    <location>
        <begin position="4"/>
        <end position="113"/>
    </location>
</feature>
<keyword evidence="3" id="KW-1185">Reference proteome</keyword>
<dbReference type="PANTHER" id="PTHR36110:SF4">
    <property type="entry name" value="RING-CLEAVING DIOXYGENASE MHQA-RELATED"/>
    <property type="match status" value="1"/>
</dbReference>
<evidence type="ECO:0000313" key="3">
    <source>
        <dbReference type="Proteomes" id="UP001597199"/>
    </source>
</evidence>
<dbReference type="PANTHER" id="PTHR36110">
    <property type="entry name" value="RING-CLEAVING DIOXYGENASE MHQE-RELATED"/>
    <property type="match status" value="1"/>
</dbReference>
<dbReference type="PROSITE" id="PS51819">
    <property type="entry name" value="VOC"/>
    <property type="match status" value="2"/>
</dbReference>
<accession>A0ABW4BH00</accession>
<evidence type="ECO:0000259" key="1">
    <source>
        <dbReference type="PROSITE" id="PS51819"/>
    </source>
</evidence>
<dbReference type="InterPro" id="IPR037523">
    <property type="entry name" value="VOC_core"/>
</dbReference>
<sequence length="287" mass="30746">MNYPLHHVSLLTGDAAATVTFYTQQLGLRLVKQTVNQENWRMPHLFFGDALGTPGSVVTFFVIDHLGPRYDGTSFMDTLALAIPTGSAAFWQQRLGGLMVRDPNGVTVTLVETPAHTQAPVENEIPAANQISGLAGSALRVPDPKATRQFFAQLLALPAFGGDLQLGPDTIAITASQVQTKHRFGRGSIDHIALAVTDADQLTVLANRTEAAGGQIEKRADRGWFESLYVKEPGGNRIEFATTVPGFTLDEPAATLGTTLGLPPFLEPHRADIADGVPQLPLLPVHA</sequence>
<dbReference type="Pfam" id="PF00903">
    <property type="entry name" value="Glyoxalase"/>
    <property type="match status" value="2"/>
</dbReference>
<feature type="domain" description="VOC" evidence="1">
    <location>
        <begin position="133"/>
        <end position="243"/>
    </location>
</feature>